<feature type="region of interest" description="Disordered" evidence="1">
    <location>
        <begin position="95"/>
        <end position="127"/>
    </location>
</feature>
<keyword evidence="3" id="KW-1185">Reference proteome</keyword>
<sequence length="494" mass="54106">MCWCPSVSFQRDVGRPIQSKSHQHSDGPRRTMARRWDLAALKHKIARCWGVVVQGTAGEFCRSGRWKTCNDDPHERCVNDDDACERWAMYERDEMRRGKARETSEPATKTDKAKIERSKSKNRKKRGVICKQMVRTAEEVVAPDNTSTTSLTGRRRETLLKIVARKLCDSPLHRPAPRPRPTKTLSTSSKPFSGTSASYYREARTARPCAKDYMNKVSTRRLVGFKEVRKDSTMSSSARQSPSLMSSVQDDRELIVIGAASEYAIVVAMQNAVLVVCASRTEQGFDSVVDGHGELVGWQSPSLSSVLSASRVSAPLEGGECWVCGRRGGGQFPGSARSVKGVFVVWPECERGEEGLGEGELGDSPSFISTAVVLWVRSRRHAAVVDCEGALQPATFVDLKGPRGELGVIRRMGEMASDCVVVVDCEVGWLGVSTGERGRCCSFALQALKYPDFDVAMDLVLAVFDLAGLEESGETGLIVVEMSTVGLDEGGRVV</sequence>
<accession>A0A8H6M913</accession>
<organism evidence="2 3">
    <name type="scientific">Ephemerocybe angulata</name>
    <dbReference type="NCBI Taxonomy" id="980116"/>
    <lineage>
        <taxon>Eukaryota</taxon>
        <taxon>Fungi</taxon>
        <taxon>Dikarya</taxon>
        <taxon>Basidiomycota</taxon>
        <taxon>Agaricomycotina</taxon>
        <taxon>Agaricomycetes</taxon>
        <taxon>Agaricomycetidae</taxon>
        <taxon>Agaricales</taxon>
        <taxon>Agaricineae</taxon>
        <taxon>Psathyrellaceae</taxon>
        <taxon>Ephemerocybe</taxon>
    </lineage>
</organism>
<comment type="caution">
    <text evidence="2">The sequence shown here is derived from an EMBL/GenBank/DDBJ whole genome shotgun (WGS) entry which is preliminary data.</text>
</comment>
<evidence type="ECO:0000313" key="3">
    <source>
        <dbReference type="Proteomes" id="UP000521943"/>
    </source>
</evidence>
<feature type="compositionally biased region" description="Polar residues" evidence="1">
    <location>
        <begin position="183"/>
        <end position="193"/>
    </location>
</feature>
<dbReference type="EMBL" id="JACGCI010000012">
    <property type="protein sequence ID" value="KAF6760368.1"/>
    <property type="molecule type" value="Genomic_DNA"/>
</dbReference>
<dbReference type="Proteomes" id="UP000521943">
    <property type="component" value="Unassembled WGS sequence"/>
</dbReference>
<protein>
    <submittedName>
        <fullName evidence="2">Uncharacterized protein</fullName>
    </submittedName>
</protein>
<feature type="region of interest" description="Disordered" evidence="1">
    <location>
        <begin position="170"/>
        <end position="193"/>
    </location>
</feature>
<evidence type="ECO:0000256" key="1">
    <source>
        <dbReference type="SAM" id="MobiDB-lite"/>
    </source>
</evidence>
<proteinExistence type="predicted"/>
<gene>
    <name evidence="2" type="ORF">DFP72DRAFT_843285</name>
</gene>
<evidence type="ECO:0000313" key="2">
    <source>
        <dbReference type="EMBL" id="KAF6760368.1"/>
    </source>
</evidence>
<name>A0A8H6M913_9AGAR</name>
<reference evidence="2 3" key="1">
    <citation type="submission" date="2020-07" db="EMBL/GenBank/DDBJ databases">
        <title>Comparative genomics of pyrophilous fungi reveals a link between fire events and developmental genes.</title>
        <authorList>
            <consortium name="DOE Joint Genome Institute"/>
            <person name="Steindorff A.S."/>
            <person name="Carver A."/>
            <person name="Calhoun S."/>
            <person name="Stillman K."/>
            <person name="Liu H."/>
            <person name="Lipzen A."/>
            <person name="Pangilinan J."/>
            <person name="Labutti K."/>
            <person name="Bruns T.D."/>
            <person name="Grigoriev I.V."/>
        </authorList>
    </citation>
    <scope>NUCLEOTIDE SEQUENCE [LARGE SCALE GENOMIC DNA]</scope>
    <source>
        <strain evidence="2 3">CBS 144469</strain>
    </source>
</reference>
<feature type="compositionally biased region" description="Basic and acidic residues" evidence="1">
    <location>
        <begin position="95"/>
        <end position="119"/>
    </location>
</feature>
<dbReference type="AlphaFoldDB" id="A0A8H6M913"/>